<evidence type="ECO:0000313" key="2">
    <source>
        <dbReference type="Proteomes" id="UP000606991"/>
    </source>
</evidence>
<accession>A0A934JV76</accession>
<name>A0A934JV76_9BACT</name>
<dbReference type="EMBL" id="JAEKNS010000074">
    <property type="protein sequence ID" value="MBJ7594564.1"/>
    <property type="molecule type" value="Genomic_DNA"/>
</dbReference>
<reference evidence="1 2" key="1">
    <citation type="submission" date="2020-10" db="EMBL/GenBank/DDBJ databases">
        <title>Ca. Dormibacterota MAGs.</title>
        <authorList>
            <person name="Montgomery K."/>
        </authorList>
    </citation>
    <scope>NUCLEOTIDE SEQUENCE [LARGE SCALE GENOMIC DNA]</scope>
    <source>
        <strain evidence="1">SC8812_S17_18</strain>
    </source>
</reference>
<organism evidence="1 2">
    <name type="scientific">Candidatus Aeolococcus gillhamiae</name>
    <dbReference type="NCBI Taxonomy" id="3127015"/>
    <lineage>
        <taxon>Bacteria</taxon>
        <taxon>Bacillati</taxon>
        <taxon>Candidatus Dormiibacterota</taxon>
        <taxon>Candidatus Dormibacteria</taxon>
        <taxon>Candidatus Aeolococcales</taxon>
        <taxon>Candidatus Aeolococcaceae</taxon>
        <taxon>Candidatus Aeolococcus</taxon>
    </lineage>
</organism>
<protein>
    <submittedName>
        <fullName evidence="1">Uncharacterized protein</fullName>
    </submittedName>
</protein>
<comment type="caution">
    <text evidence="1">The sequence shown here is derived from an EMBL/GenBank/DDBJ whole genome shotgun (WGS) entry which is preliminary data.</text>
</comment>
<dbReference type="Proteomes" id="UP000606991">
    <property type="component" value="Unassembled WGS sequence"/>
</dbReference>
<sequence length="56" mass="5871">MTITSEIAVQPPLSTAGARMVLRAEIALVVGVTACSAEESNNGTFKPIDIEVIAQR</sequence>
<gene>
    <name evidence="1" type="ORF">JF886_06810</name>
</gene>
<evidence type="ECO:0000313" key="1">
    <source>
        <dbReference type="EMBL" id="MBJ7594564.1"/>
    </source>
</evidence>
<dbReference type="RefSeq" id="WP_337310872.1">
    <property type="nucleotide sequence ID" value="NZ_JAEKNS010000074.1"/>
</dbReference>
<dbReference type="AlphaFoldDB" id="A0A934JV76"/>
<proteinExistence type="predicted"/>